<dbReference type="AlphaFoldDB" id="A0A081ANY6"/>
<proteinExistence type="predicted"/>
<organism evidence="2 3">
    <name type="scientific">Phytophthora nicotianae P1976</name>
    <dbReference type="NCBI Taxonomy" id="1317066"/>
    <lineage>
        <taxon>Eukaryota</taxon>
        <taxon>Sar</taxon>
        <taxon>Stramenopiles</taxon>
        <taxon>Oomycota</taxon>
        <taxon>Peronosporomycetes</taxon>
        <taxon>Peronosporales</taxon>
        <taxon>Peronosporaceae</taxon>
        <taxon>Phytophthora</taxon>
    </lineage>
</organism>
<dbReference type="EMBL" id="ANJA01000980">
    <property type="protein sequence ID" value="ETO80597.1"/>
    <property type="molecule type" value="Genomic_DNA"/>
</dbReference>
<evidence type="ECO:0000313" key="2">
    <source>
        <dbReference type="EMBL" id="ETO80597.1"/>
    </source>
</evidence>
<evidence type="ECO:0000256" key="1">
    <source>
        <dbReference type="SAM" id="MobiDB-lite"/>
    </source>
</evidence>
<evidence type="ECO:0000313" key="3">
    <source>
        <dbReference type="Proteomes" id="UP000028582"/>
    </source>
</evidence>
<comment type="caution">
    <text evidence="2">The sequence shown here is derived from an EMBL/GenBank/DDBJ whole genome shotgun (WGS) entry which is preliminary data.</text>
</comment>
<dbReference type="Proteomes" id="UP000028582">
    <property type="component" value="Unassembled WGS sequence"/>
</dbReference>
<accession>A0A081ANY6</accession>
<protein>
    <submittedName>
        <fullName evidence="2">Uncharacterized protein</fullName>
    </submittedName>
</protein>
<feature type="region of interest" description="Disordered" evidence="1">
    <location>
        <begin position="75"/>
        <end position="100"/>
    </location>
</feature>
<reference evidence="2 3" key="1">
    <citation type="submission" date="2013-11" db="EMBL/GenBank/DDBJ databases">
        <title>The Genome Sequence of Phytophthora parasitica P1976.</title>
        <authorList>
            <consortium name="The Broad Institute Genomics Platform"/>
            <person name="Russ C."/>
            <person name="Tyler B."/>
            <person name="Panabieres F."/>
            <person name="Shan W."/>
            <person name="Tripathy S."/>
            <person name="Grunwald N."/>
            <person name="Machado M."/>
            <person name="Johnson C.S."/>
            <person name="Walker B."/>
            <person name="Young S."/>
            <person name="Zeng Q."/>
            <person name="Gargeya S."/>
            <person name="Fitzgerald M."/>
            <person name="Haas B."/>
            <person name="Abouelleil A."/>
            <person name="Allen A.W."/>
            <person name="Alvarado L."/>
            <person name="Arachchi H.M."/>
            <person name="Berlin A.M."/>
            <person name="Chapman S.B."/>
            <person name="Gainer-Dewar J."/>
            <person name="Goldberg J."/>
            <person name="Griggs A."/>
            <person name="Gujja S."/>
            <person name="Hansen M."/>
            <person name="Howarth C."/>
            <person name="Imamovic A."/>
            <person name="Ireland A."/>
            <person name="Larimer J."/>
            <person name="McCowan C."/>
            <person name="Murphy C."/>
            <person name="Pearson M."/>
            <person name="Poon T.W."/>
            <person name="Priest M."/>
            <person name="Roberts A."/>
            <person name="Saif S."/>
            <person name="Shea T."/>
            <person name="Sisk P."/>
            <person name="Sykes S."/>
            <person name="Wortman J."/>
            <person name="Nusbaum C."/>
            <person name="Birren B."/>
        </authorList>
    </citation>
    <scope>NUCLEOTIDE SEQUENCE [LARGE SCALE GENOMIC DNA]</scope>
    <source>
        <strain evidence="2 3">P1976</strain>
    </source>
</reference>
<sequence length="100" mass="11066">MAACRDKQQTQVAEAIALSARALIDAVSSVVKAASTCHCCHSFKLHYIRCVEPPLQYSSLSAQHSLLVLHVVSRKSVGSRSSTHDQVVRSPWRVSLRRPR</sequence>
<gene>
    <name evidence="2" type="ORF">F444_04897</name>
</gene>
<name>A0A081ANY6_PHYNI</name>